<sequence length="203" mass="23183">MSFEKWGTLFMLVIIALPLAISRVELMDMEENQLSLSTMIYFSGAYAAGIYFGNHPEKKFSWVKKNMLLFVLIALLSSVALVYFQTIEINKFGDWSLMSALYYIQKMCLSGIFIVLFKNLGERQPRWLNPVASYAFVIYFLHAFFLDLIAEPIMPLSTMHQIAPLNLFLASITYLVLSIGLSMVIGLIFKKLFGKYSKRLVGV</sequence>
<feature type="transmembrane region" description="Helical" evidence="1">
    <location>
        <begin position="165"/>
        <end position="189"/>
    </location>
</feature>
<feature type="transmembrane region" description="Helical" evidence="1">
    <location>
        <begin position="100"/>
        <end position="120"/>
    </location>
</feature>
<evidence type="ECO:0000259" key="2">
    <source>
        <dbReference type="Pfam" id="PF01757"/>
    </source>
</evidence>
<keyword evidence="1" id="KW-1133">Transmembrane helix</keyword>
<accession>A0ABP9BY05</accession>
<keyword evidence="1" id="KW-0472">Membrane</keyword>
<evidence type="ECO:0000313" key="3">
    <source>
        <dbReference type="EMBL" id="GAA4802137.1"/>
    </source>
</evidence>
<evidence type="ECO:0000313" key="4">
    <source>
        <dbReference type="Proteomes" id="UP001501433"/>
    </source>
</evidence>
<proteinExistence type="predicted"/>
<dbReference type="InterPro" id="IPR002656">
    <property type="entry name" value="Acyl_transf_3_dom"/>
</dbReference>
<feature type="transmembrane region" description="Helical" evidence="1">
    <location>
        <begin position="38"/>
        <end position="54"/>
    </location>
</feature>
<dbReference type="EMBL" id="BAABJW010000001">
    <property type="protein sequence ID" value="GAA4802137.1"/>
    <property type="molecule type" value="Genomic_DNA"/>
</dbReference>
<feature type="transmembrane region" description="Helical" evidence="1">
    <location>
        <begin position="127"/>
        <end position="145"/>
    </location>
</feature>
<keyword evidence="4" id="KW-1185">Reference proteome</keyword>
<comment type="caution">
    <text evidence="3">The sequence shown here is derived from an EMBL/GenBank/DDBJ whole genome shotgun (WGS) entry which is preliminary data.</text>
</comment>
<evidence type="ECO:0000256" key="1">
    <source>
        <dbReference type="SAM" id="Phobius"/>
    </source>
</evidence>
<dbReference type="Pfam" id="PF01757">
    <property type="entry name" value="Acyl_transf_3"/>
    <property type="match status" value="1"/>
</dbReference>
<feature type="domain" description="Acyltransferase 3" evidence="2">
    <location>
        <begin position="11"/>
        <end position="185"/>
    </location>
</feature>
<feature type="transmembrane region" description="Helical" evidence="1">
    <location>
        <begin position="66"/>
        <end position="85"/>
    </location>
</feature>
<reference evidence="4" key="1">
    <citation type="journal article" date="2019" name="Int. J. Syst. Evol. Microbiol.">
        <title>The Global Catalogue of Microorganisms (GCM) 10K type strain sequencing project: providing services to taxonomists for standard genome sequencing and annotation.</title>
        <authorList>
            <consortium name="The Broad Institute Genomics Platform"/>
            <consortium name="The Broad Institute Genome Sequencing Center for Infectious Disease"/>
            <person name="Wu L."/>
            <person name="Ma J."/>
        </authorList>
    </citation>
    <scope>NUCLEOTIDE SEQUENCE [LARGE SCALE GENOMIC DNA]</scope>
    <source>
        <strain evidence="4">JCM 18325</strain>
    </source>
</reference>
<organism evidence="3 4">
    <name type="scientific">Litoribaculum gwangyangense</name>
    <dbReference type="NCBI Taxonomy" id="1130722"/>
    <lineage>
        <taxon>Bacteria</taxon>
        <taxon>Pseudomonadati</taxon>
        <taxon>Bacteroidota</taxon>
        <taxon>Flavobacteriia</taxon>
        <taxon>Flavobacteriales</taxon>
        <taxon>Flavobacteriaceae</taxon>
        <taxon>Litoribaculum</taxon>
    </lineage>
</organism>
<protein>
    <recommendedName>
        <fullName evidence="2">Acyltransferase 3 domain-containing protein</fullName>
    </recommendedName>
</protein>
<name>A0ABP9BY05_9FLAO</name>
<keyword evidence="1" id="KW-0812">Transmembrane</keyword>
<gene>
    <name evidence="3" type="ORF">GCM10023330_05250</name>
</gene>
<dbReference type="Proteomes" id="UP001501433">
    <property type="component" value="Unassembled WGS sequence"/>
</dbReference>